<dbReference type="PANTHER" id="PTHR15396">
    <property type="entry name" value="RIBONUCLEASE P PROTEIN SUBUNIT P40"/>
    <property type="match status" value="1"/>
</dbReference>
<organism evidence="1 2">
    <name type="scientific">Homarus americanus</name>
    <name type="common">American lobster</name>
    <dbReference type="NCBI Taxonomy" id="6706"/>
    <lineage>
        <taxon>Eukaryota</taxon>
        <taxon>Metazoa</taxon>
        <taxon>Ecdysozoa</taxon>
        <taxon>Arthropoda</taxon>
        <taxon>Crustacea</taxon>
        <taxon>Multicrustacea</taxon>
        <taxon>Malacostraca</taxon>
        <taxon>Eumalacostraca</taxon>
        <taxon>Eucarida</taxon>
        <taxon>Decapoda</taxon>
        <taxon>Pleocyemata</taxon>
        <taxon>Astacidea</taxon>
        <taxon>Nephropoidea</taxon>
        <taxon>Nephropidae</taxon>
        <taxon>Homarus</taxon>
    </lineage>
</organism>
<reference evidence="1" key="1">
    <citation type="journal article" date="2021" name="Sci. Adv.">
        <title>The American lobster genome reveals insights on longevity, neural, and immune adaptations.</title>
        <authorList>
            <person name="Polinski J.M."/>
            <person name="Zimin A.V."/>
            <person name="Clark K.F."/>
            <person name="Kohn A.B."/>
            <person name="Sadowski N."/>
            <person name="Timp W."/>
            <person name="Ptitsyn A."/>
            <person name="Khanna P."/>
            <person name="Romanova D.Y."/>
            <person name="Williams P."/>
            <person name="Greenwood S.J."/>
            <person name="Moroz L.L."/>
            <person name="Walt D.R."/>
            <person name="Bodnar A.G."/>
        </authorList>
    </citation>
    <scope>NUCLEOTIDE SEQUENCE</scope>
    <source>
        <strain evidence="1">GMGI-L3</strain>
    </source>
</reference>
<dbReference type="GO" id="GO:0001682">
    <property type="term" value="P:tRNA 5'-leader removal"/>
    <property type="evidence" value="ECO:0007669"/>
    <property type="project" value="InterPro"/>
</dbReference>
<proteinExistence type="predicted"/>
<dbReference type="GO" id="GO:0000171">
    <property type="term" value="F:ribonuclease MRP activity"/>
    <property type="evidence" value="ECO:0007669"/>
    <property type="project" value="TreeGrafter"/>
</dbReference>
<dbReference type="Proteomes" id="UP000747542">
    <property type="component" value="Unassembled WGS sequence"/>
</dbReference>
<dbReference type="AlphaFoldDB" id="A0A8J5MKP9"/>
<evidence type="ECO:0000313" key="2">
    <source>
        <dbReference type="Proteomes" id="UP000747542"/>
    </source>
</evidence>
<dbReference type="PANTHER" id="PTHR15396:SF1">
    <property type="entry name" value="RIBONUCLEASE P PROTEIN SUBUNIT P40"/>
    <property type="match status" value="1"/>
</dbReference>
<dbReference type="EMBL" id="JAHLQT010043253">
    <property type="protein sequence ID" value="KAG7154956.1"/>
    <property type="molecule type" value="Genomic_DNA"/>
</dbReference>
<evidence type="ECO:0000313" key="1">
    <source>
        <dbReference type="EMBL" id="KAG7154956.1"/>
    </source>
</evidence>
<dbReference type="Pfam" id="PF08584">
    <property type="entry name" value="Ribonuc_P_40"/>
    <property type="match status" value="2"/>
</dbReference>
<protein>
    <submittedName>
        <fullName evidence="1">Ribonuclease P protein subunit p40-like</fullName>
    </submittedName>
</protein>
<accession>A0A8J5MKP9</accession>
<dbReference type="GO" id="GO:0000447">
    <property type="term" value="P:endonucleolytic cleavage in ITS1 to separate SSU-rRNA from 5.8S rRNA and LSU-rRNA from tricistronic rRNA transcript (SSU-rRNA, 5.8S rRNA, LSU-rRNA)"/>
    <property type="evidence" value="ECO:0007669"/>
    <property type="project" value="TreeGrafter"/>
</dbReference>
<comment type="caution">
    <text evidence="1">The sequence shown here is derived from an EMBL/GenBank/DDBJ whole genome shotgun (WGS) entry which is preliminary data.</text>
</comment>
<dbReference type="GO" id="GO:0000172">
    <property type="term" value="C:ribonuclease MRP complex"/>
    <property type="evidence" value="ECO:0007669"/>
    <property type="project" value="TreeGrafter"/>
</dbReference>
<name>A0A8J5MKP9_HOMAM</name>
<dbReference type="GO" id="GO:0004526">
    <property type="term" value="F:ribonuclease P activity"/>
    <property type="evidence" value="ECO:0007669"/>
    <property type="project" value="TreeGrafter"/>
</dbReference>
<sequence length="330" mass="37215">MRRVIESAVNTRLKMLNPEVVKFPAPENFVSYSQHSWHDSHNDHSWQRVSLLLPDTPSLPEFLHDSLTTNTEFYLIKNLPVLEFCSPVFLQAFLKTGQLYAVSCKSLLDVDNTAALTPDGQLHLILNKFTYQELSLSGTLSAHILRKPLERFGVCPSSIAKYFHDLGYSVEERKSSLSQSIVTEVDMPVLGKDGEDTDPEDVFEWIGCQTLGVHLKTEGTTVCEVVTPKPSTLVNNVCSLQCTGFFTPRQLSSLLSQLRLWLKQRSESAVPWLSMTVYGHPDSPINWGTSEHVYHTNGDNLYTLRCQQDMETKANSEVSLHSRSWLGIVE</sequence>
<dbReference type="GO" id="GO:0030681">
    <property type="term" value="C:multimeric ribonuclease P complex"/>
    <property type="evidence" value="ECO:0007669"/>
    <property type="project" value="TreeGrafter"/>
</dbReference>
<keyword evidence="2" id="KW-1185">Reference proteome</keyword>
<gene>
    <name evidence="1" type="primary">RPP40-L</name>
    <name evidence="1" type="ORF">Hamer_G021967</name>
</gene>
<dbReference type="InterPro" id="IPR013893">
    <property type="entry name" value="RNase_P_Rpp40"/>
</dbReference>